<name>T0IJ69_9SPHN</name>
<comment type="caution">
    <text evidence="1">The sequence shown here is derived from an EMBL/GenBank/DDBJ whole genome shotgun (WGS) entry which is preliminary data.</text>
</comment>
<dbReference type="EMBL" id="ATHL01000127">
    <property type="protein sequence ID" value="EQB09704.1"/>
    <property type="molecule type" value="Genomic_DNA"/>
</dbReference>
<evidence type="ECO:0000313" key="2">
    <source>
        <dbReference type="Proteomes" id="UP000015527"/>
    </source>
</evidence>
<organism evidence="1 2">
    <name type="scientific">Novosphingobium lindaniclasticum LE124</name>
    <dbReference type="NCBI Taxonomy" id="1096930"/>
    <lineage>
        <taxon>Bacteria</taxon>
        <taxon>Pseudomonadati</taxon>
        <taxon>Pseudomonadota</taxon>
        <taxon>Alphaproteobacteria</taxon>
        <taxon>Sphingomonadales</taxon>
        <taxon>Sphingomonadaceae</taxon>
        <taxon>Novosphingobium</taxon>
    </lineage>
</organism>
<gene>
    <name evidence="1" type="ORF">L284_19060</name>
</gene>
<protein>
    <submittedName>
        <fullName evidence="1">Uncharacterized protein</fullName>
    </submittedName>
</protein>
<dbReference type="PATRIC" id="fig|1096930.3.peg.3758"/>
<dbReference type="Proteomes" id="UP000015527">
    <property type="component" value="Unassembled WGS sequence"/>
</dbReference>
<dbReference type="AlphaFoldDB" id="T0IJ69"/>
<evidence type="ECO:0000313" key="1">
    <source>
        <dbReference type="EMBL" id="EQB09704.1"/>
    </source>
</evidence>
<proteinExistence type="predicted"/>
<accession>T0IJ69</accession>
<reference evidence="1 2" key="1">
    <citation type="journal article" date="2013" name="Genome Announc.">
        <title>Genome Sequence of Novosphingobium lindaniclasticum LE124T, Isolated from a Hexachlorocyclohexane Dumpsite.</title>
        <authorList>
            <person name="Saxena A."/>
            <person name="Nayyar N."/>
            <person name="Sangwan N."/>
            <person name="Kumari R."/>
            <person name="Khurana J.P."/>
            <person name="Lal R."/>
        </authorList>
    </citation>
    <scope>NUCLEOTIDE SEQUENCE [LARGE SCALE GENOMIC DNA]</scope>
    <source>
        <strain evidence="1 2">LE124</strain>
    </source>
</reference>
<keyword evidence="2" id="KW-1185">Reference proteome</keyword>
<sequence>MTYDSWTDETLFYYDTLLIPANATGSWSYPALVNQKVAIVRSDVADPSGGANSTPPTIVGKEIALSFPGGVPTITATHPAGVTQSVAAEIEILTVGGS</sequence>